<dbReference type="EMBL" id="JBJUIK010000014">
    <property type="protein sequence ID" value="KAL3503857.1"/>
    <property type="molecule type" value="Genomic_DNA"/>
</dbReference>
<accession>A0ABD2YBP9</accession>
<gene>
    <name evidence="2" type="ORF">ACH5RR_033698</name>
</gene>
<dbReference type="PANTHER" id="PTHR47723:SF19">
    <property type="entry name" value="POLYNUCLEOTIDYL TRANSFERASE, RIBONUCLEASE H-LIKE SUPERFAMILY PROTEIN"/>
    <property type="match status" value="1"/>
</dbReference>
<dbReference type="Gene3D" id="3.30.420.10">
    <property type="entry name" value="Ribonuclease H-like superfamily/Ribonuclease H"/>
    <property type="match status" value="1"/>
</dbReference>
<feature type="domain" description="RNase H type-1" evidence="1">
    <location>
        <begin position="34"/>
        <end position="136"/>
    </location>
</feature>
<dbReference type="SUPFAM" id="SSF53098">
    <property type="entry name" value="Ribonuclease H-like"/>
    <property type="match status" value="1"/>
</dbReference>
<evidence type="ECO:0000259" key="1">
    <source>
        <dbReference type="Pfam" id="PF13456"/>
    </source>
</evidence>
<dbReference type="PANTHER" id="PTHR47723">
    <property type="entry name" value="OS05G0353850 PROTEIN"/>
    <property type="match status" value="1"/>
</dbReference>
<dbReference type="InterPro" id="IPR053151">
    <property type="entry name" value="RNase_H-like"/>
</dbReference>
<reference evidence="2 3" key="1">
    <citation type="submission" date="2024-11" db="EMBL/GenBank/DDBJ databases">
        <title>A near-complete genome assembly of Cinchona calisaya.</title>
        <authorList>
            <person name="Lian D.C."/>
            <person name="Zhao X.W."/>
            <person name="Wei L."/>
        </authorList>
    </citation>
    <scope>NUCLEOTIDE SEQUENCE [LARGE SCALE GENOMIC DNA]</scope>
    <source>
        <tissue evidence="2">Nenye</tissue>
    </source>
</reference>
<protein>
    <recommendedName>
        <fullName evidence="1">RNase H type-1 domain-containing protein</fullName>
    </recommendedName>
</protein>
<evidence type="ECO:0000313" key="2">
    <source>
        <dbReference type="EMBL" id="KAL3503857.1"/>
    </source>
</evidence>
<organism evidence="2 3">
    <name type="scientific">Cinchona calisaya</name>
    <dbReference type="NCBI Taxonomy" id="153742"/>
    <lineage>
        <taxon>Eukaryota</taxon>
        <taxon>Viridiplantae</taxon>
        <taxon>Streptophyta</taxon>
        <taxon>Embryophyta</taxon>
        <taxon>Tracheophyta</taxon>
        <taxon>Spermatophyta</taxon>
        <taxon>Magnoliopsida</taxon>
        <taxon>eudicotyledons</taxon>
        <taxon>Gunneridae</taxon>
        <taxon>Pentapetalae</taxon>
        <taxon>asterids</taxon>
        <taxon>lamiids</taxon>
        <taxon>Gentianales</taxon>
        <taxon>Rubiaceae</taxon>
        <taxon>Cinchonoideae</taxon>
        <taxon>Cinchoneae</taxon>
        <taxon>Cinchona</taxon>
    </lineage>
</organism>
<sequence>MQSQEYASAPAILVSWVKLAFDRYKLNVYGSLHINGLSSRGVILSDSAGELISTLPSHYEETMNMVAESMALLDGLKICIRLHILTVDVDTDSESLSKVVSGSFRPPWKIDALIRPIRHFVAQGNFTLCHVLWEANSAQTS</sequence>
<dbReference type="InterPro" id="IPR012337">
    <property type="entry name" value="RNaseH-like_sf"/>
</dbReference>
<dbReference type="AlphaFoldDB" id="A0ABD2YBP9"/>
<dbReference type="InterPro" id="IPR002156">
    <property type="entry name" value="RNaseH_domain"/>
</dbReference>
<comment type="caution">
    <text evidence="2">The sequence shown here is derived from an EMBL/GenBank/DDBJ whole genome shotgun (WGS) entry which is preliminary data.</text>
</comment>
<proteinExistence type="predicted"/>
<dbReference type="Pfam" id="PF13456">
    <property type="entry name" value="RVT_3"/>
    <property type="match status" value="1"/>
</dbReference>
<name>A0ABD2YBP9_9GENT</name>
<evidence type="ECO:0000313" key="3">
    <source>
        <dbReference type="Proteomes" id="UP001630127"/>
    </source>
</evidence>
<keyword evidence="3" id="KW-1185">Reference proteome</keyword>
<dbReference type="Proteomes" id="UP001630127">
    <property type="component" value="Unassembled WGS sequence"/>
</dbReference>
<dbReference type="InterPro" id="IPR036397">
    <property type="entry name" value="RNaseH_sf"/>
</dbReference>